<dbReference type="AlphaFoldDB" id="L7UC74"/>
<dbReference type="RefSeq" id="WP_015348325.1">
    <property type="nucleotide sequence ID" value="NC_020126.1"/>
</dbReference>
<dbReference type="InterPro" id="IPR018683">
    <property type="entry name" value="DUF2169"/>
</dbReference>
<proteinExistence type="predicted"/>
<name>L7UC74_MYXSD</name>
<reference evidence="2 3" key="1">
    <citation type="journal article" date="2013" name="Genome Announc.">
        <title>Complete genome sequence of Myxococcus stipitatus strain DSM 14675, a fruiting myxobacterium.</title>
        <authorList>
            <person name="Huntley S."/>
            <person name="Kneip S."/>
            <person name="Treuner-Lange A."/>
            <person name="Sogaard-Andersen L."/>
        </authorList>
    </citation>
    <scope>NUCLEOTIDE SEQUENCE [LARGE SCALE GENOMIC DNA]</scope>
    <source>
        <strain evidence="3">DSM 14675 / JCM 12634 / Mx s8</strain>
    </source>
</reference>
<gene>
    <name evidence="2" type="ordered locus">MYSTI_02748</name>
</gene>
<dbReference type="KEGG" id="msd:MYSTI_02748"/>
<sequence length="372" mass="41209">MEITSNTTGLQAGLSVATDKGARDHCVVALKGTFQTNTRGEMTLATEQRPLVTADEHYGNPGSSSVRYECDFVLEKPLTDVIVVGSAVAPGSQRVTVLPVRLEVQGRTKDLMVYGERRWERSLRGVVASKPLPFIKMPLTFELAFGGQDDSRGAGHVVVEPRNLVGMGFHPHRSAALIVNTHVPNIERRGDTISSPRDRHEPAGLGCVGRAWQPRVAHGGTYDEHWRDECAPFLPADFDSRYHQCAPVDQQFPHFRGGERIRCVHMAEEGPVHYVIPTLNLPVRFRFLDGDLLRTPVLDTITLEPHLGLAMLVWRTSVPLRKKLTALREILIGERPARTASTPLGHRNGKPVFAGLGAAVTWLREQRRGQSR</sequence>
<dbReference type="EMBL" id="CP004025">
    <property type="protein sequence ID" value="AGC44064.1"/>
    <property type="molecule type" value="Genomic_DNA"/>
</dbReference>
<keyword evidence="3" id="KW-1185">Reference proteome</keyword>
<dbReference type="OrthoDB" id="233093at2"/>
<feature type="domain" description="DUF2169" evidence="1">
    <location>
        <begin position="23"/>
        <end position="315"/>
    </location>
</feature>
<dbReference type="Pfam" id="PF09937">
    <property type="entry name" value="DUF2169"/>
    <property type="match status" value="1"/>
</dbReference>
<accession>L7UC74</accession>
<evidence type="ECO:0000313" key="3">
    <source>
        <dbReference type="Proteomes" id="UP000011131"/>
    </source>
</evidence>
<protein>
    <recommendedName>
        <fullName evidence="1">DUF2169 domain-containing protein</fullName>
    </recommendedName>
</protein>
<dbReference type="eggNOG" id="COG5351">
    <property type="taxonomic scope" value="Bacteria"/>
</dbReference>
<organism evidence="2 3">
    <name type="scientific">Myxococcus stipitatus (strain DSM 14675 / JCM 12634 / Mx s8)</name>
    <dbReference type="NCBI Taxonomy" id="1278073"/>
    <lineage>
        <taxon>Bacteria</taxon>
        <taxon>Pseudomonadati</taxon>
        <taxon>Myxococcota</taxon>
        <taxon>Myxococcia</taxon>
        <taxon>Myxococcales</taxon>
        <taxon>Cystobacterineae</taxon>
        <taxon>Myxococcaceae</taxon>
        <taxon>Myxococcus</taxon>
    </lineage>
</organism>
<dbReference type="HOGENOM" id="CLU_045796_0_0_7"/>
<evidence type="ECO:0000259" key="1">
    <source>
        <dbReference type="Pfam" id="PF09937"/>
    </source>
</evidence>
<evidence type="ECO:0000313" key="2">
    <source>
        <dbReference type="EMBL" id="AGC44064.1"/>
    </source>
</evidence>
<dbReference type="Proteomes" id="UP000011131">
    <property type="component" value="Chromosome"/>
</dbReference>
<dbReference type="STRING" id="1278073.MYSTI_02748"/>